<organism evidence="2 3">
    <name type="scientific">Heliocybe sulcata</name>
    <dbReference type="NCBI Taxonomy" id="5364"/>
    <lineage>
        <taxon>Eukaryota</taxon>
        <taxon>Fungi</taxon>
        <taxon>Dikarya</taxon>
        <taxon>Basidiomycota</taxon>
        <taxon>Agaricomycotina</taxon>
        <taxon>Agaricomycetes</taxon>
        <taxon>Gloeophyllales</taxon>
        <taxon>Gloeophyllaceae</taxon>
        <taxon>Heliocybe</taxon>
    </lineage>
</organism>
<gene>
    <name evidence="2" type="ORF">OE88DRAFT_794749</name>
</gene>
<feature type="transmembrane region" description="Helical" evidence="1">
    <location>
        <begin position="12"/>
        <end position="32"/>
    </location>
</feature>
<dbReference type="EMBL" id="ML213524">
    <property type="protein sequence ID" value="TFK47350.1"/>
    <property type="molecule type" value="Genomic_DNA"/>
</dbReference>
<proteinExistence type="predicted"/>
<dbReference type="Proteomes" id="UP000305948">
    <property type="component" value="Unassembled WGS sequence"/>
</dbReference>
<sequence length="197" mass="22188">MAEISSSGKKYLAALGVITVLDVAAVALSARVNMIQDFFFMADLFPLGLSIATLVLLFLMLLSNFAVIDSFLVRAPFQIGNLLILSLLWLAFNAFSTSRWSHIPMNCMSIPAEYAEARVWCKDVQGLKAVVWVQWLMLLGTSLITLRYTISQHTQGYAHVWNMPLVRYDPRYGSRFSGRDSEFLQFEKIEPGMGMAY</sequence>
<keyword evidence="1" id="KW-0812">Transmembrane</keyword>
<evidence type="ECO:0008006" key="4">
    <source>
        <dbReference type="Google" id="ProtNLM"/>
    </source>
</evidence>
<keyword evidence="1" id="KW-1133">Transmembrane helix</keyword>
<feature type="transmembrane region" description="Helical" evidence="1">
    <location>
        <begin position="79"/>
        <end position="96"/>
    </location>
</feature>
<keyword evidence="3" id="KW-1185">Reference proteome</keyword>
<protein>
    <recommendedName>
        <fullName evidence="4">MARVEL domain-containing protein</fullName>
    </recommendedName>
</protein>
<reference evidence="2 3" key="1">
    <citation type="journal article" date="2019" name="Nat. Ecol. Evol.">
        <title>Megaphylogeny resolves global patterns of mushroom evolution.</title>
        <authorList>
            <person name="Varga T."/>
            <person name="Krizsan K."/>
            <person name="Foldi C."/>
            <person name="Dima B."/>
            <person name="Sanchez-Garcia M."/>
            <person name="Sanchez-Ramirez S."/>
            <person name="Szollosi G.J."/>
            <person name="Szarkandi J.G."/>
            <person name="Papp V."/>
            <person name="Albert L."/>
            <person name="Andreopoulos W."/>
            <person name="Angelini C."/>
            <person name="Antonin V."/>
            <person name="Barry K.W."/>
            <person name="Bougher N.L."/>
            <person name="Buchanan P."/>
            <person name="Buyck B."/>
            <person name="Bense V."/>
            <person name="Catcheside P."/>
            <person name="Chovatia M."/>
            <person name="Cooper J."/>
            <person name="Damon W."/>
            <person name="Desjardin D."/>
            <person name="Finy P."/>
            <person name="Geml J."/>
            <person name="Haridas S."/>
            <person name="Hughes K."/>
            <person name="Justo A."/>
            <person name="Karasinski D."/>
            <person name="Kautmanova I."/>
            <person name="Kiss B."/>
            <person name="Kocsube S."/>
            <person name="Kotiranta H."/>
            <person name="LaButti K.M."/>
            <person name="Lechner B.E."/>
            <person name="Liimatainen K."/>
            <person name="Lipzen A."/>
            <person name="Lukacs Z."/>
            <person name="Mihaltcheva S."/>
            <person name="Morgado L.N."/>
            <person name="Niskanen T."/>
            <person name="Noordeloos M.E."/>
            <person name="Ohm R.A."/>
            <person name="Ortiz-Santana B."/>
            <person name="Ovrebo C."/>
            <person name="Racz N."/>
            <person name="Riley R."/>
            <person name="Savchenko A."/>
            <person name="Shiryaev A."/>
            <person name="Soop K."/>
            <person name="Spirin V."/>
            <person name="Szebenyi C."/>
            <person name="Tomsovsky M."/>
            <person name="Tulloss R.E."/>
            <person name="Uehling J."/>
            <person name="Grigoriev I.V."/>
            <person name="Vagvolgyi C."/>
            <person name="Papp T."/>
            <person name="Martin F.M."/>
            <person name="Miettinen O."/>
            <person name="Hibbett D.S."/>
            <person name="Nagy L.G."/>
        </authorList>
    </citation>
    <scope>NUCLEOTIDE SEQUENCE [LARGE SCALE GENOMIC DNA]</scope>
    <source>
        <strain evidence="2 3">OMC1185</strain>
    </source>
</reference>
<dbReference type="OrthoDB" id="2793550at2759"/>
<accession>A0A5C3MQU6</accession>
<feature type="transmembrane region" description="Helical" evidence="1">
    <location>
        <begin position="132"/>
        <end position="150"/>
    </location>
</feature>
<name>A0A5C3MQU6_9AGAM</name>
<evidence type="ECO:0000313" key="3">
    <source>
        <dbReference type="Proteomes" id="UP000305948"/>
    </source>
</evidence>
<dbReference type="AlphaFoldDB" id="A0A5C3MQU6"/>
<evidence type="ECO:0000256" key="1">
    <source>
        <dbReference type="SAM" id="Phobius"/>
    </source>
</evidence>
<feature type="transmembrane region" description="Helical" evidence="1">
    <location>
        <begin position="44"/>
        <end position="67"/>
    </location>
</feature>
<keyword evidence="1" id="KW-0472">Membrane</keyword>
<evidence type="ECO:0000313" key="2">
    <source>
        <dbReference type="EMBL" id="TFK47350.1"/>
    </source>
</evidence>